<evidence type="ECO:0000313" key="20">
    <source>
        <dbReference type="Proteomes" id="UP000095039"/>
    </source>
</evidence>
<dbReference type="GO" id="GO:0008658">
    <property type="term" value="F:penicillin binding"/>
    <property type="evidence" value="ECO:0007669"/>
    <property type="project" value="InterPro"/>
</dbReference>
<dbReference type="InterPro" id="IPR036138">
    <property type="entry name" value="PBP_dimer_sf"/>
</dbReference>
<proteinExistence type="inferred from homology"/>
<evidence type="ECO:0000256" key="3">
    <source>
        <dbReference type="ARBA" id="ARBA00022519"/>
    </source>
</evidence>
<dbReference type="InterPro" id="IPR001460">
    <property type="entry name" value="PCN-bd_Tpept"/>
</dbReference>
<evidence type="ECO:0000256" key="8">
    <source>
        <dbReference type="ARBA" id="ARBA00022801"/>
    </source>
</evidence>
<evidence type="ECO:0000256" key="2">
    <source>
        <dbReference type="ARBA" id="ARBA00022475"/>
    </source>
</evidence>
<evidence type="ECO:0000256" key="10">
    <source>
        <dbReference type="ARBA" id="ARBA00022984"/>
    </source>
</evidence>
<dbReference type="InterPro" id="IPR037532">
    <property type="entry name" value="FtsI_transpept"/>
</dbReference>
<evidence type="ECO:0000256" key="7">
    <source>
        <dbReference type="ARBA" id="ARBA00022692"/>
    </source>
</evidence>
<keyword evidence="14 16" id="KW-0131">Cell cycle</keyword>
<evidence type="ECO:0000256" key="11">
    <source>
        <dbReference type="ARBA" id="ARBA00022989"/>
    </source>
</evidence>
<comment type="caution">
    <text evidence="19">The sequence shown here is derived from an EMBL/GenBank/DDBJ whole genome shotgun (WGS) entry which is preliminary data.</text>
</comment>
<dbReference type="GO" id="GO:0008955">
    <property type="term" value="F:peptidoglycan glycosyltransferase activity"/>
    <property type="evidence" value="ECO:0007669"/>
    <property type="project" value="InterPro"/>
</dbReference>
<dbReference type="EMBL" id="AJWN02000104">
    <property type="protein sequence ID" value="OEE57920.1"/>
    <property type="molecule type" value="Genomic_DNA"/>
</dbReference>
<keyword evidence="11 16" id="KW-1133">Transmembrane helix</keyword>
<evidence type="ECO:0000313" key="19">
    <source>
        <dbReference type="EMBL" id="OEE57920.1"/>
    </source>
</evidence>
<name>A0A1E5BXJ9_9GAMM</name>
<dbReference type="Gene3D" id="3.40.710.10">
    <property type="entry name" value="DD-peptidase/beta-lactamase superfamily"/>
    <property type="match status" value="1"/>
</dbReference>
<keyword evidence="8 16" id="KW-0378">Hydrolase</keyword>
<dbReference type="GO" id="GO:0009252">
    <property type="term" value="P:peptidoglycan biosynthetic process"/>
    <property type="evidence" value="ECO:0007669"/>
    <property type="project" value="UniProtKB-UniRule"/>
</dbReference>
<evidence type="ECO:0000256" key="15">
    <source>
        <dbReference type="ARBA" id="ARBA00023316"/>
    </source>
</evidence>
<evidence type="ECO:0000256" key="4">
    <source>
        <dbReference type="ARBA" id="ARBA00022618"/>
    </source>
</evidence>
<dbReference type="GO" id="GO:0009002">
    <property type="term" value="F:serine-type D-Ala-D-Ala carboxypeptidase activity"/>
    <property type="evidence" value="ECO:0007669"/>
    <property type="project" value="UniProtKB-UniRule"/>
</dbReference>
<keyword evidence="4 16" id="KW-0132">Cell division</keyword>
<evidence type="ECO:0000256" key="5">
    <source>
        <dbReference type="ARBA" id="ARBA00022645"/>
    </source>
</evidence>
<dbReference type="HAMAP" id="MF_02080">
    <property type="entry name" value="FtsI_transpept"/>
    <property type="match status" value="1"/>
</dbReference>
<comment type="pathway">
    <text evidence="16">Cell wall biogenesis; peptidoglycan biosynthesis.</text>
</comment>
<dbReference type="SUPFAM" id="SSF56601">
    <property type="entry name" value="beta-lactamase/transpeptidase-like"/>
    <property type="match status" value="1"/>
</dbReference>
<keyword evidence="7 16" id="KW-0812">Transmembrane</keyword>
<keyword evidence="12 16" id="KW-0472">Membrane</keyword>
<dbReference type="UniPathway" id="UPA00219"/>
<evidence type="ECO:0000256" key="6">
    <source>
        <dbReference type="ARBA" id="ARBA00022670"/>
    </source>
</evidence>
<keyword evidence="20" id="KW-1185">Reference proteome</keyword>
<keyword evidence="15 16" id="KW-0961">Cell wall biogenesis/degradation</keyword>
<dbReference type="SUPFAM" id="SSF56519">
    <property type="entry name" value="Penicillin binding protein dimerisation domain"/>
    <property type="match status" value="1"/>
</dbReference>
<dbReference type="AlphaFoldDB" id="A0A1E5BXJ9"/>
<keyword evidence="13 16" id="KW-0717">Septation</keyword>
<accession>A0A1E5BXJ9</accession>
<reference evidence="19 20" key="1">
    <citation type="journal article" date="2012" name="Science">
        <title>Ecological populations of bacteria act as socially cohesive units of antibiotic production and resistance.</title>
        <authorList>
            <person name="Cordero O.X."/>
            <person name="Wildschutte H."/>
            <person name="Kirkup B."/>
            <person name="Proehl S."/>
            <person name="Ngo L."/>
            <person name="Hussain F."/>
            <person name="Le Roux F."/>
            <person name="Mincer T."/>
            <person name="Polz M.F."/>
        </authorList>
    </citation>
    <scope>NUCLEOTIDE SEQUENCE [LARGE SCALE GENOMIC DNA]</scope>
    <source>
        <strain evidence="19 20">FF-454</strain>
    </source>
</reference>
<evidence type="ECO:0000256" key="14">
    <source>
        <dbReference type="ARBA" id="ARBA00023306"/>
    </source>
</evidence>
<keyword evidence="9 16" id="KW-0133">Cell shape</keyword>
<dbReference type="GO" id="GO:0000917">
    <property type="term" value="P:division septum assembly"/>
    <property type="evidence" value="ECO:0007669"/>
    <property type="project" value="UniProtKB-KW"/>
</dbReference>
<dbReference type="Proteomes" id="UP000095039">
    <property type="component" value="Unassembled WGS sequence"/>
</dbReference>
<dbReference type="InterPro" id="IPR012338">
    <property type="entry name" value="Beta-lactam/transpept-like"/>
</dbReference>
<keyword evidence="5 16" id="KW-0121">Carboxypeptidase</keyword>
<dbReference type="RefSeq" id="WP_016960755.1">
    <property type="nucleotide sequence ID" value="NZ_AJWN02000104.1"/>
</dbReference>
<dbReference type="InterPro" id="IPR005311">
    <property type="entry name" value="PBP_dimer"/>
</dbReference>
<dbReference type="Pfam" id="PF03717">
    <property type="entry name" value="PBP_dimer"/>
    <property type="match status" value="1"/>
</dbReference>
<dbReference type="InterPro" id="IPR050515">
    <property type="entry name" value="Beta-lactam/transpept"/>
</dbReference>
<keyword evidence="6 16" id="KW-0645">Protease</keyword>
<dbReference type="Gene3D" id="3.90.1310.10">
    <property type="entry name" value="Penicillin-binding protein 2a (Domain 2)"/>
    <property type="match status" value="1"/>
</dbReference>
<feature type="domain" description="Penicillin-binding protein transpeptidase" evidence="17">
    <location>
        <begin position="261"/>
        <end position="557"/>
    </location>
</feature>
<sequence length="583" mass="63254">MFKGKSKPGNQRAKKQAPTLIKWRFVTVCVCISLALFALIARAAYIQVIEPDRLRYEGDLRSVRVKALPSARGMITDRNDESLAVSVPVEAVYVDPVTVFKNGGLVEKDRWFALADVLGLDRQKMLDRIEKNRKKRFIYLQRQVGPAMANYIAALKLPGIGMNDESRRFYPAGEVSAHLVGVTGIDGRGLEGIERGYDGWLSGEPGRRTVRKDRYGRVVENISLEAKEEGKPLQLSIDQRLQAISYRAIKQAVADYRATSGSLVMVDVRTGEVLAMVNAPSYNPNNRADLKSFKMRNRAITDVFEPGSTIKPLVVLAALENGVADESTIIDTGNGVMSIGGARVRDVSKAGKADLRKILKKSSNIGVSKLSLSMPVEALLGIYSSFGMGDATGVNLVGESYGLFPNRRRWSDFERATLSFGYGLSITPAQLARAYAVLGSLGINRPLSILKTEAVVPGKQVASRENTRKVIDMLESVTQEGGSARRAAVNGYRVGAKTGTAKVAIAGGYGDEYIGYTAGIAPISDPRIALVVVINEPQGDKYYGGQVAAPVFSDVMKSALQILNIAPDAQQPSLHIAKTDKQN</sequence>
<comment type="function">
    <text evidence="16">Catalyzes cross-linking of the peptidoglycan cell wall at the division septum.</text>
</comment>
<evidence type="ECO:0000256" key="9">
    <source>
        <dbReference type="ARBA" id="ARBA00022960"/>
    </source>
</evidence>
<keyword evidence="2 16" id="KW-1003">Cell membrane</keyword>
<dbReference type="GO" id="GO:0006508">
    <property type="term" value="P:proteolysis"/>
    <property type="evidence" value="ECO:0007669"/>
    <property type="project" value="UniProtKB-KW"/>
</dbReference>
<evidence type="ECO:0000259" key="18">
    <source>
        <dbReference type="Pfam" id="PF03717"/>
    </source>
</evidence>
<evidence type="ECO:0000256" key="1">
    <source>
        <dbReference type="ARBA" id="ARBA00004370"/>
    </source>
</evidence>
<evidence type="ECO:0000256" key="12">
    <source>
        <dbReference type="ARBA" id="ARBA00023136"/>
    </source>
</evidence>
<keyword evidence="3 16" id="KW-0997">Cell inner membrane</keyword>
<dbReference type="GO" id="GO:0005886">
    <property type="term" value="C:plasma membrane"/>
    <property type="evidence" value="ECO:0007669"/>
    <property type="project" value="UniProtKB-UniRule"/>
</dbReference>
<comment type="similarity">
    <text evidence="16">Belongs to the transpeptidase family. FtsI subfamily.</text>
</comment>
<dbReference type="GO" id="GO:0043093">
    <property type="term" value="P:FtsZ-dependent cytokinesis"/>
    <property type="evidence" value="ECO:0007669"/>
    <property type="project" value="UniProtKB-UniRule"/>
</dbReference>
<feature type="domain" description="Penicillin-binding protein dimerisation" evidence="18">
    <location>
        <begin position="69"/>
        <end position="222"/>
    </location>
</feature>
<dbReference type="GO" id="GO:0071555">
    <property type="term" value="P:cell wall organization"/>
    <property type="evidence" value="ECO:0007669"/>
    <property type="project" value="UniProtKB-KW"/>
</dbReference>
<dbReference type="GO" id="GO:0008360">
    <property type="term" value="P:regulation of cell shape"/>
    <property type="evidence" value="ECO:0007669"/>
    <property type="project" value="UniProtKB-KW"/>
</dbReference>
<dbReference type="EC" id="3.4.16.4" evidence="16"/>
<evidence type="ECO:0000259" key="17">
    <source>
        <dbReference type="Pfam" id="PF00905"/>
    </source>
</evidence>
<dbReference type="PANTHER" id="PTHR30627">
    <property type="entry name" value="PEPTIDOGLYCAN D,D-TRANSPEPTIDASE"/>
    <property type="match status" value="1"/>
</dbReference>
<feature type="active site" description="Acyl-ester intermediate" evidence="16">
    <location>
        <position position="308"/>
    </location>
</feature>
<evidence type="ECO:0000256" key="13">
    <source>
        <dbReference type="ARBA" id="ARBA00023210"/>
    </source>
</evidence>
<evidence type="ECO:0000256" key="16">
    <source>
        <dbReference type="HAMAP-Rule" id="MF_02080"/>
    </source>
</evidence>
<comment type="subcellular location">
    <subcellularLocation>
        <location evidence="1">Membrane</location>
    </subcellularLocation>
</comment>
<gene>
    <name evidence="16" type="primary">ftsI</name>
    <name evidence="19" type="ORF">A1OK_04620</name>
</gene>
<protein>
    <recommendedName>
        <fullName evidence="16">Peptidoglycan D,D-transpeptidase FtsI</fullName>
        <ecNumber evidence="16">3.4.16.4</ecNumber>
    </recommendedName>
    <alternativeName>
        <fullName evidence="16">Penicillin-binding protein 3</fullName>
        <shortName evidence="16">PBP-3</shortName>
    </alternativeName>
</protein>
<dbReference type="PANTHER" id="PTHR30627:SF1">
    <property type="entry name" value="PEPTIDOGLYCAN D,D-TRANSPEPTIDASE FTSI"/>
    <property type="match status" value="1"/>
</dbReference>
<dbReference type="Pfam" id="PF00905">
    <property type="entry name" value="Transpeptidase"/>
    <property type="match status" value="1"/>
</dbReference>
<dbReference type="Gene3D" id="3.30.450.330">
    <property type="match status" value="1"/>
</dbReference>
<organism evidence="19 20">
    <name type="scientific">Enterovibrio norvegicus FF-454</name>
    <dbReference type="NCBI Taxonomy" id="1185651"/>
    <lineage>
        <taxon>Bacteria</taxon>
        <taxon>Pseudomonadati</taxon>
        <taxon>Pseudomonadota</taxon>
        <taxon>Gammaproteobacteria</taxon>
        <taxon>Vibrionales</taxon>
        <taxon>Vibrionaceae</taxon>
        <taxon>Enterovibrio</taxon>
    </lineage>
</organism>
<keyword evidence="10 16" id="KW-0573">Peptidoglycan synthesis</keyword>
<dbReference type="NCBIfam" id="NF011685">
    <property type="entry name" value="PRK15105.1"/>
    <property type="match status" value="1"/>
</dbReference>
<comment type="catalytic activity">
    <reaction evidence="16">
        <text>Preferential cleavage: (Ac)2-L-Lys-D-Ala-|-D-Ala. Also transpeptidation of peptidyl-alanyl moieties that are N-acyl substituents of D-alanine.</text>
        <dbReference type="EC" id="3.4.16.4"/>
    </reaction>
</comment>